<keyword evidence="3" id="KW-1185">Reference proteome</keyword>
<evidence type="ECO:0000313" key="2">
    <source>
        <dbReference type="EMBL" id="SOD89776.1"/>
    </source>
</evidence>
<name>A0A286G3I6_9BACT</name>
<dbReference type="Proteomes" id="UP000219452">
    <property type="component" value="Unassembled WGS sequence"/>
</dbReference>
<dbReference type="OrthoDB" id="955272at2"/>
<dbReference type="RefSeq" id="WP_097126763.1">
    <property type="nucleotide sequence ID" value="NZ_OCNH01000002.1"/>
</dbReference>
<keyword evidence="1" id="KW-0472">Membrane</keyword>
<keyword evidence="1" id="KW-1133">Transmembrane helix</keyword>
<feature type="transmembrane region" description="Helical" evidence="1">
    <location>
        <begin position="121"/>
        <end position="139"/>
    </location>
</feature>
<dbReference type="EMBL" id="OCNH01000002">
    <property type="protein sequence ID" value="SOD89776.1"/>
    <property type="molecule type" value="Genomic_DNA"/>
</dbReference>
<protein>
    <submittedName>
        <fullName evidence="2">Uncharacterized protein</fullName>
    </submittedName>
</protein>
<sequence>MLTPAQLTAIDQHLRKENWLLNEELIIELTDHYINGISERLAQGMPFDVAMREIQRNFGGRKGLLAMEEEKAKHQSSRIARELRQLIGSYVRPPRLSLTILLIGLAYWATTTGLIGDWMGWFHIIVVCLSTVPIAALFMHNGYLYVAGRKQSMSDFRGVFYRYILAINLVNIPNFFWGNFTIKAISSYSPPYQIIITFVYLFIWTVILDFVLIQPKRFNTLAI</sequence>
<evidence type="ECO:0000313" key="3">
    <source>
        <dbReference type="Proteomes" id="UP000219452"/>
    </source>
</evidence>
<feature type="transmembrane region" description="Helical" evidence="1">
    <location>
        <begin position="96"/>
        <end position="115"/>
    </location>
</feature>
<feature type="transmembrane region" description="Helical" evidence="1">
    <location>
        <begin position="192"/>
        <end position="213"/>
    </location>
</feature>
<accession>A0A286G3I6</accession>
<gene>
    <name evidence="2" type="ORF">SAMN06269250_3187</name>
</gene>
<keyword evidence="1" id="KW-0812">Transmembrane</keyword>
<proteinExistence type="predicted"/>
<evidence type="ECO:0000256" key="1">
    <source>
        <dbReference type="SAM" id="Phobius"/>
    </source>
</evidence>
<reference evidence="3" key="1">
    <citation type="submission" date="2017-09" db="EMBL/GenBank/DDBJ databases">
        <authorList>
            <person name="Varghese N."/>
            <person name="Submissions S."/>
        </authorList>
    </citation>
    <scope>NUCLEOTIDE SEQUENCE [LARGE SCALE GENOMIC DNA]</scope>
    <source>
        <strain evidence="3">DSM 29961</strain>
    </source>
</reference>
<feature type="transmembrane region" description="Helical" evidence="1">
    <location>
        <begin position="160"/>
        <end position="180"/>
    </location>
</feature>
<dbReference type="AlphaFoldDB" id="A0A286G3I6"/>
<organism evidence="2 3">
    <name type="scientific">Spirosoma fluviale</name>
    <dbReference type="NCBI Taxonomy" id="1597977"/>
    <lineage>
        <taxon>Bacteria</taxon>
        <taxon>Pseudomonadati</taxon>
        <taxon>Bacteroidota</taxon>
        <taxon>Cytophagia</taxon>
        <taxon>Cytophagales</taxon>
        <taxon>Cytophagaceae</taxon>
        <taxon>Spirosoma</taxon>
    </lineage>
</organism>